<dbReference type="InterPro" id="IPR001633">
    <property type="entry name" value="EAL_dom"/>
</dbReference>
<reference evidence="4 5" key="1">
    <citation type="submission" date="2018-09" db="EMBL/GenBank/DDBJ databases">
        <authorList>
            <person name="Postec A."/>
        </authorList>
    </citation>
    <scope>NUCLEOTIDE SEQUENCE [LARGE SCALE GENOMIC DNA]</scope>
    <source>
        <strain evidence="4">70B-A</strain>
    </source>
</reference>
<dbReference type="CDD" id="cd01949">
    <property type="entry name" value="GGDEF"/>
    <property type="match status" value="1"/>
</dbReference>
<dbReference type="SUPFAM" id="SSF55785">
    <property type="entry name" value="PYP-like sensor domain (PAS domain)"/>
    <property type="match status" value="1"/>
</dbReference>
<dbReference type="OrthoDB" id="9762141at2"/>
<dbReference type="InterPro" id="IPR029787">
    <property type="entry name" value="Nucleotide_cyclase"/>
</dbReference>
<dbReference type="SUPFAM" id="SSF55073">
    <property type="entry name" value="Nucleotide cyclase"/>
    <property type="match status" value="1"/>
</dbReference>
<dbReference type="Pfam" id="PF00990">
    <property type="entry name" value="GGDEF"/>
    <property type="match status" value="1"/>
</dbReference>
<dbReference type="EMBL" id="LR130778">
    <property type="protein sequence ID" value="VDN46811.1"/>
    <property type="molecule type" value="Genomic_DNA"/>
</dbReference>
<dbReference type="PANTHER" id="PTHR44757:SF2">
    <property type="entry name" value="BIOFILM ARCHITECTURE MAINTENANCE PROTEIN MBAA"/>
    <property type="match status" value="1"/>
</dbReference>
<evidence type="ECO:0000313" key="4">
    <source>
        <dbReference type="EMBL" id="VDN46811.1"/>
    </source>
</evidence>
<evidence type="ECO:0000259" key="2">
    <source>
        <dbReference type="PROSITE" id="PS50883"/>
    </source>
</evidence>
<dbReference type="InterPro" id="IPR043128">
    <property type="entry name" value="Rev_trsase/Diguanyl_cyclase"/>
</dbReference>
<evidence type="ECO:0000256" key="1">
    <source>
        <dbReference type="SAM" id="Phobius"/>
    </source>
</evidence>
<dbReference type="KEGG" id="cbar:PATL70BA_0936"/>
<dbReference type="InterPro" id="IPR035919">
    <property type="entry name" value="EAL_sf"/>
</dbReference>
<dbReference type="Pfam" id="PF13426">
    <property type="entry name" value="PAS_9"/>
    <property type="match status" value="1"/>
</dbReference>
<dbReference type="PANTHER" id="PTHR44757">
    <property type="entry name" value="DIGUANYLATE CYCLASE DGCP"/>
    <property type="match status" value="1"/>
</dbReference>
<dbReference type="CDD" id="cd00130">
    <property type="entry name" value="PAS"/>
    <property type="match status" value="1"/>
</dbReference>
<sequence length="661" mass="75960">MVGILILMPVTLIIFEKTDQLEGIGYVLFGVASIFVGFFWMNKVLRHLLPSKIVGVTFILFGLHIMDFIIVQYNEEFLILGYMIAAAFEAIITISLVFLNFNYLKELDDITYSKYINLFNNSSDAIILISNEIIFDCNRRAEKIFERSREDIIGHSPMEFSELVQENGRESYDYGTELFSSASEGKITRFDWIHTSASGRKINCEISLFLLDKGEFAAVIRDMTANYAYEEEINFHKYYDAVTHLPKRELFIDRLARFLDERYKQVALIAFNIDNFKEINDEYGHEAGDELLRQVANEVISVFKSEVTLTRLGGDEFVVIMDKLIHKNRIYLPLERIQSVFNSNFEIQGQKVNISVCIGVAFPESETTQPMELLKNSDLALNLAKNKGRGRIEFYSTKEKEVFIARINIERDMRLGIELGEFIPYYQPIVQPHSGEIVGTEVLARWIKKDGSIIYPNTFIPVAEETELINIIGEQILSKACEDCKDLLRDNTDFVIHVNLSPLQLRDNSIITILRDTMEKYEITARHLYIELTETIFIEDAEHANDILKGIRAMGVGVALDDFGTGYSSLSYLAEMQVDTIKIDRSFVVKLPGNQKSRAMMEYIVGLLHDLGYKVVVEGVEEKDQADYLKSIGCDAIQGYYYHRPMSVEKLRKLLIHRRRI</sequence>
<feature type="transmembrane region" description="Helical" evidence="1">
    <location>
        <begin position="23"/>
        <end position="41"/>
    </location>
</feature>
<evidence type="ECO:0000259" key="3">
    <source>
        <dbReference type="PROSITE" id="PS50887"/>
    </source>
</evidence>
<dbReference type="NCBIfam" id="TIGR00254">
    <property type="entry name" value="GGDEF"/>
    <property type="match status" value="1"/>
</dbReference>
<dbReference type="SUPFAM" id="SSF141868">
    <property type="entry name" value="EAL domain-like"/>
    <property type="match status" value="1"/>
</dbReference>
<keyword evidence="1" id="KW-0812">Transmembrane</keyword>
<proteinExistence type="predicted"/>
<dbReference type="InterPro" id="IPR000160">
    <property type="entry name" value="GGDEF_dom"/>
</dbReference>
<dbReference type="Proteomes" id="UP000279029">
    <property type="component" value="Chromosome"/>
</dbReference>
<dbReference type="InterPro" id="IPR000014">
    <property type="entry name" value="PAS"/>
</dbReference>
<evidence type="ECO:0008006" key="6">
    <source>
        <dbReference type="Google" id="ProtNLM"/>
    </source>
</evidence>
<dbReference type="PROSITE" id="PS50887">
    <property type="entry name" value="GGDEF"/>
    <property type="match status" value="1"/>
</dbReference>
<protein>
    <recommendedName>
        <fullName evidence="6">Diguanylate cyclase</fullName>
    </recommendedName>
</protein>
<evidence type="ECO:0000313" key="5">
    <source>
        <dbReference type="Proteomes" id="UP000279029"/>
    </source>
</evidence>
<dbReference type="AlphaFoldDB" id="A0A3P7PUB8"/>
<keyword evidence="5" id="KW-1185">Reference proteome</keyword>
<feature type="transmembrane region" description="Helical" evidence="1">
    <location>
        <begin position="53"/>
        <end position="73"/>
    </location>
</feature>
<gene>
    <name evidence="4" type="ORF">PATL70BA_0936</name>
</gene>
<dbReference type="Gene3D" id="3.30.450.20">
    <property type="entry name" value="PAS domain"/>
    <property type="match status" value="1"/>
</dbReference>
<feature type="transmembrane region" description="Helical" evidence="1">
    <location>
        <begin position="79"/>
        <end position="104"/>
    </location>
</feature>
<dbReference type="SMART" id="SM00267">
    <property type="entry name" value="GGDEF"/>
    <property type="match status" value="1"/>
</dbReference>
<dbReference type="CDD" id="cd01948">
    <property type="entry name" value="EAL"/>
    <property type="match status" value="1"/>
</dbReference>
<dbReference type="InterPro" id="IPR052155">
    <property type="entry name" value="Biofilm_reg_signaling"/>
</dbReference>
<dbReference type="Gene3D" id="3.20.20.450">
    <property type="entry name" value="EAL domain"/>
    <property type="match status" value="1"/>
</dbReference>
<dbReference type="PROSITE" id="PS50883">
    <property type="entry name" value="EAL"/>
    <property type="match status" value="1"/>
</dbReference>
<organism evidence="4 5">
    <name type="scientific">Petrocella atlantisensis</name>
    <dbReference type="NCBI Taxonomy" id="2173034"/>
    <lineage>
        <taxon>Bacteria</taxon>
        <taxon>Bacillati</taxon>
        <taxon>Bacillota</taxon>
        <taxon>Clostridia</taxon>
        <taxon>Lachnospirales</taxon>
        <taxon>Vallitaleaceae</taxon>
        <taxon>Petrocella</taxon>
    </lineage>
</organism>
<dbReference type="Pfam" id="PF00563">
    <property type="entry name" value="EAL"/>
    <property type="match status" value="1"/>
</dbReference>
<keyword evidence="1" id="KW-0472">Membrane</keyword>
<feature type="domain" description="EAL" evidence="2">
    <location>
        <begin position="406"/>
        <end position="659"/>
    </location>
</feature>
<feature type="domain" description="GGDEF" evidence="3">
    <location>
        <begin position="264"/>
        <end position="397"/>
    </location>
</feature>
<name>A0A3P7PUB8_9FIRM</name>
<accession>A0A3P7PUB8</accession>
<dbReference type="InterPro" id="IPR035965">
    <property type="entry name" value="PAS-like_dom_sf"/>
</dbReference>
<keyword evidence="1" id="KW-1133">Transmembrane helix</keyword>
<dbReference type="SMART" id="SM00091">
    <property type="entry name" value="PAS"/>
    <property type="match status" value="1"/>
</dbReference>
<dbReference type="Gene3D" id="3.30.70.270">
    <property type="match status" value="1"/>
</dbReference>
<dbReference type="NCBIfam" id="TIGR00229">
    <property type="entry name" value="sensory_box"/>
    <property type="match status" value="1"/>
</dbReference>
<dbReference type="SMART" id="SM00052">
    <property type="entry name" value="EAL"/>
    <property type="match status" value="1"/>
</dbReference>